<dbReference type="Proteomes" id="UP001230051">
    <property type="component" value="Unassembled WGS sequence"/>
</dbReference>
<gene>
    <name evidence="2" type="primary">WDR72</name>
    <name evidence="2" type="ORF">AOXY_G35526</name>
</gene>
<evidence type="ECO:0000313" key="3">
    <source>
        <dbReference type="Proteomes" id="UP001230051"/>
    </source>
</evidence>
<feature type="domain" description="WDR72-like alpha-solenoid" evidence="1">
    <location>
        <begin position="20"/>
        <end position="118"/>
    </location>
</feature>
<dbReference type="Pfam" id="PF23123">
    <property type="entry name" value="WDR72_alpha-sol"/>
    <property type="match status" value="1"/>
</dbReference>
<organism evidence="2 3">
    <name type="scientific">Acipenser oxyrinchus oxyrinchus</name>
    <dbReference type="NCBI Taxonomy" id="40147"/>
    <lineage>
        <taxon>Eukaryota</taxon>
        <taxon>Metazoa</taxon>
        <taxon>Chordata</taxon>
        <taxon>Craniata</taxon>
        <taxon>Vertebrata</taxon>
        <taxon>Euteleostomi</taxon>
        <taxon>Actinopterygii</taxon>
        <taxon>Chondrostei</taxon>
        <taxon>Acipenseriformes</taxon>
        <taxon>Acipenseridae</taxon>
        <taxon>Acipenser</taxon>
    </lineage>
</organism>
<proteinExistence type="predicted"/>
<dbReference type="AlphaFoldDB" id="A0AAD8FP65"/>
<dbReference type="InterPro" id="IPR057848">
    <property type="entry name" value="WDR72_alpha-sol"/>
</dbReference>
<evidence type="ECO:0000259" key="1">
    <source>
        <dbReference type="Pfam" id="PF23123"/>
    </source>
</evidence>
<sequence>MRFPLQTDEFIEHDRHEKNGSHLYKRRAKDAARYPLRETESLEKLITSWQQQSVEVLEAVQAVLLVEVQRIIKRKTSISSQAVTVAENRNRETQTLPKIGGTEMLELQQIRSTAPLSTIEESSILQLSEKAPHSEAPAETVDVPKCVEHTGNPPDPHQNITCIQQQCLKQRARKSNITGGLKEVQFDCCKLC</sequence>
<evidence type="ECO:0000313" key="2">
    <source>
        <dbReference type="EMBL" id="KAK1147500.1"/>
    </source>
</evidence>
<accession>A0AAD8FP65</accession>
<protein>
    <submittedName>
        <fullName evidence="2">WD repeat-containing protein 72-like isoform X1</fullName>
    </submittedName>
</protein>
<keyword evidence="3" id="KW-1185">Reference proteome</keyword>
<reference evidence="2" key="1">
    <citation type="submission" date="2022-02" db="EMBL/GenBank/DDBJ databases">
        <title>Atlantic sturgeon de novo genome assembly.</title>
        <authorList>
            <person name="Stock M."/>
            <person name="Klopp C."/>
            <person name="Guiguen Y."/>
            <person name="Cabau C."/>
            <person name="Parinello H."/>
            <person name="Santidrian Yebra-Pimentel E."/>
            <person name="Kuhl H."/>
            <person name="Dirks R.P."/>
            <person name="Guessner J."/>
            <person name="Wuertz S."/>
            <person name="Du K."/>
            <person name="Schartl M."/>
        </authorList>
    </citation>
    <scope>NUCLEOTIDE SEQUENCE</scope>
    <source>
        <strain evidence="2">STURGEONOMICS-FGT-2020</strain>
        <tissue evidence="2">Whole blood</tissue>
    </source>
</reference>
<dbReference type="EMBL" id="JAGXEW010000105">
    <property type="protein sequence ID" value="KAK1147500.1"/>
    <property type="molecule type" value="Genomic_DNA"/>
</dbReference>
<comment type="caution">
    <text evidence="2">The sequence shown here is derived from an EMBL/GenBank/DDBJ whole genome shotgun (WGS) entry which is preliminary data.</text>
</comment>
<name>A0AAD8FP65_ACIOX</name>